<dbReference type="PANTHER" id="PTHR47331">
    <property type="entry name" value="PHD-TYPE DOMAIN-CONTAINING PROTEIN"/>
    <property type="match status" value="1"/>
</dbReference>
<dbReference type="GO" id="GO:0071897">
    <property type="term" value="P:DNA biosynthetic process"/>
    <property type="evidence" value="ECO:0007669"/>
    <property type="project" value="UniProtKB-ARBA"/>
</dbReference>
<proteinExistence type="predicted"/>
<dbReference type="InterPro" id="IPR008042">
    <property type="entry name" value="Retrotrans_Pao"/>
</dbReference>
<organism evidence="1 2">
    <name type="scientific">Bombyx mandarina</name>
    <name type="common">Wild silk moth</name>
    <name type="synonym">Wild silkworm</name>
    <dbReference type="NCBI Taxonomy" id="7092"/>
    <lineage>
        <taxon>Eukaryota</taxon>
        <taxon>Metazoa</taxon>
        <taxon>Ecdysozoa</taxon>
        <taxon>Arthropoda</taxon>
        <taxon>Hexapoda</taxon>
        <taxon>Insecta</taxon>
        <taxon>Pterygota</taxon>
        <taxon>Neoptera</taxon>
        <taxon>Endopterygota</taxon>
        <taxon>Lepidoptera</taxon>
        <taxon>Glossata</taxon>
        <taxon>Ditrysia</taxon>
        <taxon>Bombycoidea</taxon>
        <taxon>Bombycidae</taxon>
        <taxon>Bombycinae</taxon>
        <taxon>Bombyx</taxon>
    </lineage>
</organism>
<gene>
    <name evidence="2" type="primary">LOC114251976</name>
</gene>
<dbReference type="GeneID" id="114251976"/>
<dbReference type="InterPro" id="IPR043502">
    <property type="entry name" value="DNA/RNA_pol_sf"/>
</dbReference>
<dbReference type="SUPFAM" id="SSF56672">
    <property type="entry name" value="DNA/RNA polymerases"/>
    <property type="match status" value="1"/>
</dbReference>
<evidence type="ECO:0000313" key="1">
    <source>
        <dbReference type="Proteomes" id="UP000504629"/>
    </source>
</evidence>
<reference evidence="2" key="1">
    <citation type="submission" date="2025-08" db="UniProtKB">
        <authorList>
            <consortium name="RefSeq"/>
        </authorList>
    </citation>
    <scope>IDENTIFICATION</scope>
    <source>
        <tissue evidence="2">Silk gland</tissue>
    </source>
</reference>
<dbReference type="AlphaFoldDB" id="A0A6J2KKZ9"/>
<accession>A0A6J2KKZ9</accession>
<dbReference type="Proteomes" id="UP000504629">
    <property type="component" value="Unplaced"/>
</dbReference>
<protein>
    <submittedName>
        <fullName evidence="2">Uncharacterized protein LOC114251976</fullName>
    </submittedName>
</protein>
<name>A0A6J2KKZ9_BOMMA</name>
<sequence length="320" mass="36187">MTNKKLLSQDAFIYLIMQLVVREDKSTTKVGVVFDASCKGTSGKSLNNDLLVGPRLQPELRHIIMNWRTYPICFAADIVKMYRMVKVVPEHTDFQRVLWRENPSEEVKDCRLLRVTFGVSSAPYLAVKSLQERSTGLFWDQEVTSNMLDEWISFRDNLPALNQVTVPRWVNKSKDTTYLELHGFSDASNDAYSAVVYLRATDHYGNVRVSLIAARTKVSLIKQISIPRLELYGAVLVAKLLSEVSGILPIPASQIHAWTEPTIALVWLKGQPNRWKTFVANRVTEILTVFKQRPMVACGVMPESSRLCIPGAGSTRIYPL</sequence>
<keyword evidence="1" id="KW-1185">Reference proteome</keyword>
<dbReference type="RefSeq" id="XP_028042233.1">
    <property type="nucleotide sequence ID" value="XM_028186432.1"/>
</dbReference>
<dbReference type="Pfam" id="PF05380">
    <property type="entry name" value="Peptidase_A17"/>
    <property type="match status" value="1"/>
</dbReference>
<dbReference type="OrthoDB" id="8033604at2759"/>
<evidence type="ECO:0000313" key="2">
    <source>
        <dbReference type="RefSeq" id="XP_028042233.1"/>
    </source>
</evidence>
<dbReference type="KEGG" id="bman:114251976"/>